<proteinExistence type="predicted"/>
<gene>
    <name evidence="2" type="ORF">JQC75_01865</name>
</gene>
<keyword evidence="1" id="KW-0732">Signal</keyword>
<protein>
    <submittedName>
        <fullName evidence="2">Alpha/beta hydrolase</fullName>
    </submittedName>
</protein>
<evidence type="ECO:0000256" key="1">
    <source>
        <dbReference type="SAM" id="SignalP"/>
    </source>
</evidence>
<dbReference type="GO" id="GO:0016787">
    <property type="term" value="F:hydrolase activity"/>
    <property type="evidence" value="ECO:0007669"/>
    <property type="project" value="UniProtKB-KW"/>
</dbReference>
<evidence type="ECO:0000313" key="2">
    <source>
        <dbReference type="EMBL" id="QRH02197.1"/>
    </source>
</evidence>
<name>A0ABX7G4L2_9GAMM</name>
<dbReference type="InterPro" id="IPR029058">
    <property type="entry name" value="AB_hydrolase_fold"/>
</dbReference>
<dbReference type="RefSeq" id="WP_203325818.1">
    <property type="nucleotide sequence ID" value="NZ_CP069213.1"/>
</dbReference>
<accession>A0ABX7G4L2</accession>
<feature type="signal peptide" evidence="1">
    <location>
        <begin position="1"/>
        <end position="25"/>
    </location>
</feature>
<organism evidence="2 3">
    <name type="scientific">Shewanella litorisediminis</name>
    <dbReference type="NCBI Taxonomy" id="1173586"/>
    <lineage>
        <taxon>Bacteria</taxon>
        <taxon>Pseudomonadati</taxon>
        <taxon>Pseudomonadota</taxon>
        <taxon>Gammaproteobacteria</taxon>
        <taxon>Alteromonadales</taxon>
        <taxon>Shewanellaceae</taxon>
        <taxon>Shewanella</taxon>
    </lineage>
</organism>
<dbReference type="EMBL" id="CP069213">
    <property type="protein sequence ID" value="QRH02197.1"/>
    <property type="molecule type" value="Genomic_DNA"/>
</dbReference>
<keyword evidence="2" id="KW-0378">Hydrolase</keyword>
<dbReference type="Proteomes" id="UP000596252">
    <property type="component" value="Chromosome"/>
</dbReference>
<keyword evidence="3" id="KW-1185">Reference proteome</keyword>
<evidence type="ECO:0000313" key="3">
    <source>
        <dbReference type="Proteomes" id="UP000596252"/>
    </source>
</evidence>
<reference evidence="2 3" key="1">
    <citation type="journal article" date="2012" name="Antonie Van Leeuwenhoek">
        <title>Shewanella litorisediminis sp. nov., a gammaproteobacterium isolated from a tidal flat sediment.</title>
        <authorList>
            <person name="Lee M.H."/>
            <person name="Yoon J.H."/>
        </authorList>
    </citation>
    <scope>NUCLEOTIDE SEQUENCE [LARGE SCALE GENOMIC DNA]</scope>
    <source>
        <strain evidence="2 3">SMK1-12</strain>
    </source>
</reference>
<feature type="chain" id="PRO_5045737346" evidence="1">
    <location>
        <begin position="26"/>
        <end position="240"/>
    </location>
</feature>
<sequence>MKAGLATLVLASSLAIQATAGQAIAGQVIAGQANSEQALAGTVVTAPPDKPSPSATYLFYLHGRIIENSGPRPTDPRFGLYDYPAVLDALASRGAVVISAQRPANTNGYAYAGAIVAQIEQLIEAGVPERNIVVVGFSKGGGITTRVSSYLHRPELRYVLLASCPEGSVPPSLRLSGKVFSIYEASDTLGASCRHFMDYPEKPASFKELKIDTGKLHGAFYQPLPEWLTPVLDWVHGTAE</sequence>
<dbReference type="SUPFAM" id="SSF53474">
    <property type="entry name" value="alpha/beta-Hydrolases"/>
    <property type="match status" value="1"/>
</dbReference>
<dbReference type="Gene3D" id="3.40.50.1820">
    <property type="entry name" value="alpha/beta hydrolase"/>
    <property type="match status" value="1"/>
</dbReference>